<keyword evidence="2" id="KW-1185">Reference proteome</keyword>
<name>A0A846HET1_9CYAN</name>
<dbReference type="RefSeq" id="WP_039747576.1">
    <property type="nucleotide sequence ID" value="NZ_JTCM02000093.1"/>
</dbReference>
<accession>A0A846HET1</accession>
<protein>
    <submittedName>
        <fullName evidence="1">Uncharacterized protein</fullName>
    </submittedName>
</protein>
<gene>
    <name evidence="1" type="ORF">PI95_026820</name>
</gene>
<organism evidence="1 2">
    <name type="scientific">Hassallia byssoidea VB512170</name>
    <dbReference type="NCBI Taxonomy" id="1304833"/>
    <lineage>
        <taxon>Bacteria</taxon>
        <taxon>Bacillati</taxon>
        <taxon>Cyanobacteriota</taxon>
        <taxon>Cyanophyceae</taxon>
        <taxon>Nostocales</taxon>
        <taxon>Tolypothrichaceae</taxon>
        <taxon>Hassallia</taxon>
    </lineage>
</organism>
<comment type="caution">
    <text evidence="1">The sequence shown here is derived from an EMBL/GenBank/DDBJ whole genome shotgun (WGS) entry which is preliminary data.</text>
</comment>
<evidence type="ECO:0000313" key="1">
    <source>
        <dbReference type="EMBL" id="NEU76067.1"/>
    </source>
</evidence>
<dbReference type="Proteomes" id="UP000031549">
    <property type="component" value="Unassembled WGS sequence"/>
</dbReference>
<dbReference type="AlphaFoldDB" id="A0A846HET1"/>
<evidence type="ECO:0000313" key="2">
    <source>
        <dbReference type="Proteomes" id="UP000031549"/>
    </source>
</evidence>
<dbReference type="EMBL" id="JTCM02000093">
    <property type="protein sequence ID" value="NEU76067.1"/>
    <property type="molecule type" value="Genomic_DNA"/>
</dbReference>
<reference evidence="1 2" key="1">
    <citation type="journal article" date="2015" name="Genome Announc.">
        <title>Draft Genome Sequence of Cyanobacterium Hassallia byssoidea Strain VB512170, Isolated from Monuments in India.</title>
        <authorList>
            <person name="Singh D."/>
            <person name="Chandrababunaidu M.M."/>
            <person name="Panda A."/>
            <person name="Sen D."/>
            <person name="Bhattacharyya S."/>
            <person name="Adhikary S.P."/>
            <person name="Tripathy S."/>
        </authorList>
    </citation>
    <scope>NUCLEOTIDE SEQUENCE [LARGE SCALE GENOMIC DNA]</scope>
    <source>
        <strain evidence="1 2">VB512170</strain>
    </source>
</reference>
<sequence length="103" mass="11418">MTQLTFDQFVHPLSNFPQIVNNNGDEPMLDMYTMAGVVLYTACANNNLKASENTVLKSAIETGLVDVHLLFERCKTGDRAAILQMISLIVSGLETNIEKLKLM</sequence>
<proteinExistence type="predicted"/>